<gene>
    <name evidence="2" type="ORF">GTP41_04240</name>
</gene>
<keyword evidence="1" id="KW-0472">Membrane</keyword>
<dbReference type="EMBL" id="WWCJ01000002">
    <property type="protein sequence ID" value="MYN01305.1"/>
    <property type="molecule type" value="Genomic_DNA"/>
</dbReference>
<dbReference type="InterPro" id="IPR013879">
    <property type="entry name" value="DUF1761"/>
</dbReference>
<reference evidence="2 3" key="1">
    <citation type="submission" date="2019-12" db="EMBL/GenBank/DDBJ databases">
        <title>Novel species isolated from a subtropical stream in China.</title>
        <authorList>
            <person name="Lu H."/>
        </authorList>
    </citation>
    <scope>NUCLEOTIDE SEQUENCE [LARGE SCALE GENOMIC DNA]</scope>
    <source>
        <strain evidence="2 3">DS3</strain>
    </source>
</reference>
<evidence type="ECO:0000313" key="2">
    <source>
        <dbReference type="EMBL" id="MYN01305.1"/>
    </source>
</evidence>
<proteinExistence type="predicted"/>
<keyword evidence="1" id="KW-0812">Transmembrane</keyword>
<feature type="transmembrane region" description="Helical" evidence="1">
    <location>
        <begin position="108"/>
        <end position="130"/>
    </location>
</feature>
<feature type="transmembrane region" description="Helical" evidence="1">
    <location>
        <begin position="6"/>
        <end position="31"/>
    </location>
</feature>
<protein>
    <submittedName>
        <fullName evidence="2">DUF1761 family protein</fullName>
    </submittedName>
</protein>
<accession>A0A6N9HEN1</accession>
<name>A0A6N9HEN1_9BURK</name>
<feature type="transmembrane region" description="Helical" evidence="1">
    <location>
        <begin position="51"/>
        <end position="71"/>
    </location>
</feature>
<feature type="transmembrane region" description="Helical" evidence="1">
    <location>
        <begin position="83"/>
        <end position="101"/>
    </location>
</feature>
<evidence type="ECO:0000256" key="1">
    <source>
        <dbReference type="SAM" id="Phobius"/>
    </source>
</evidence>
<dbReference type="Proteomes" id="UP000448575">
    <property type="component" value="Unassembled WGS sequence"/>
</dbReference>
<keyword evidence="3" id="KW-1185">Reference proteome</keyword>
<keyword evidence="1" id="KW-1133">Transmembrane helix</keyword>
<dbReference type="Pfam" id="PF08570">
    <property type="entry name" value="DUF1761"/>
    <property type="match status" value="1"/>
</dbReference>
<dbReference type="AlphaFoldDB" id="A0A6N9HEN1"/>
<organism evidence="2 3">
    <name type="scientific">Pseudoduganella guangdongensis</name>
    <dbReference type="NCBI Taxonomy" id="2692179"/>
    <lineage>
        <taxon>Bacteria</taxon>
        <taxon>Pseudomonadati</taxon>
        <taxon>Pseudomonadota</taxon>
        <taxon>Betaproteobacteria</taxon>
        <taxon>Burkholderiales</taxon>
        <taxon>Oxalobacteraceae</taxon>
        <taxon>Telluria group</taxon>
        <taxon>Pseudoduganella</taxon>
    </lineage>
</organism>
<comment type="caution">
    <text evidence="2">The sequence shown here is derived from an EMBL/GenBank/DDBJ whole genome shotgun (WGS) entry which is preliminary data.</text>
</comment>
<dbReference type="RefSeq" id="WP_161024311.1">
    <property type="nucleotide sequence ID" value="NZ_WWCJ01000002.1"/>
</dbReference>
<evidence type="ECO:0000313" key="3">
    <source>
        <dbReference type="Proteomes" id="UP000448575"/>
    </source>
</evidence>
<sequence>MELWPLNYWAVLLAAVSSFMLGGLWYSPVLFGKLWNDENGGVKQDGHPAKVFGIAFLFSLLAALAFARWVGQAPSLEYAIKHALLAGGGMVAACFGINYQFAQRSFKLLLIDGGYHTAQFLVFALILGLWH</sequence>